<evidence type="ECO:0000313" key="3">
    <source>
        <dbReference type="EMBL" id="CCW36285.1"/>
    </source>
</evidence>
<evidence type="ECO:0000313" key="4">
    <source>
        <dbReference type="Proteomes" id="UP000014227"/>
    </source>
</evidence>
<dbReference type="eggNOG" id="COG0346">
    <property type="taxonomic scope" value="Bacteria"/>
</dbReference>
<dbReference type="InterPro" id="IPR018146">
    <property type="entry name" value="Glyoxalase_1_CS"/>
</dbReference>
<dbReference type="STRING" id="454171.CP488_01603"/>
<keyword evidence="4" id="KW-1185">Reference proteome</keyword>
<dbReference type="SUPFAM" id="SSF54593">
    <property type="entry name" value="Glyoxalase/Bleomycin resistance protein/Dihydroxybiphenyl dioxygenase"/>
    <property type="match status" value="1"/>
</dbReference>
<feature type="domain" description="VOC" evidence="2">
    <location>
        <begin position="7"/>
        <end position="121"/>
    </location>
</feature>
<dbReference type="PANTHER" id="PTHR46142:SF3">
    <property type="entry name" value="F18B13.24 PROTEIN"/>
    <property type="match status" value="1"/>
</dbReference>
<dbReference type="Pfam" id="PF00903">
    <property type="entry name" value="Glyoxalase"/>
    <property type="match status" value="1"/>
</dbReference>
<dbReference type="FunCoup" id="S0F006">
    <property type="interactions" value="3"/>
</dbReference>
<dbReference type="EMBL" id="HF951689">
    <property type="protein sequence ID" value="CCW36285.1"/>
    <property type="molecule type" value="Genomic_DNA"/>
</dbReference>
<protein>
    <submittedName>
        <fullName evidence="3">Lactoylglutathione lyase and related lyases</fullName>
    </submittedName>
</protein>
<sequence>MGFTVRELNHVAIHVKDLDTSVDFYERVMGLPRIPRPNFNFPGAWFALGNQELHLIEDKNLTPCTRRHHHFALQVEDTYAVREELEAKGWNHFVSHGPRPDGAIQLFILDPDGYVIELVSPPK</sequence>
<dbReference type="Proteomes" id="UP000014227">
    <property type="component" value="Chromosome I"/>
</dbReference>
<proteinExistence type="predicted"/>
<dbReference type="KEGG" id="ccz:CCALI_02487"/>
<dbReference type="InterPro" id="IPR029068">
    <property type="entry name" value="Glyas_Bleomycin-R_OHBP_Dase"/>
</dbReference>
<dbReference type="HOGENOM" id="CLU_046006_12_4_0"/>
<dbReference type="PROSITE" id="PS51819">
    <property type="entry name" value="VOC"/>
    <property type="match status" value="1"/>
</dbReference>
<evidence type="ECO:0000256" key="1">
    <source>
        <dbReference type="ARBA" id="ARBA00022723"/>
    </source>
</evidence>
<dbReference type="OrthoDB" id="9788468at2"/>
<dbReference type="PATRIC" id="fig|1303518.3.peg.2584"/>
<dbReference type="InParanoid" id="S0F006"/>
<dbReference type="PANTHER" id="PTHR46142">
    <property type="match status" value="1"/>
</dbReference>
<dbReference type="InterPro" id="IPR037523">
    <property type="entry name" value="VOC_core"/>
</dbReference>
<dbReference type="PROSITE" id="PS00934">
    <property type="entry name" value="GLYOXALASE_I_1"/>
    <property type="match status" value="1"/>
</dbReference>
<dbReference type="AlphaFoldDB" id="S0F006"/>
<dbReference type="GO" id="GO:0046872">
    <property type="term" value="F:metal ion binding"/>
    <property type="evidence" value="ECO:0007669"/>
    <property type="project" value="UniProtKB-KW"/>
</dbReference>
<evidence type="ECO:0000259" key="2">
    <source>
        <dbReference type="PROSITE" id="PS51819"/>
    </source>
</evidence>
<dbReference type="RefSeq" id="WP_016483797.1">
    <property type="nucleotide sequence ID" value="NC_021487.1"/>
</dbReference>
<keyword evidence="1" id="KW-0479">Metal-binding</keyword>
<accession>S0F006</accession>
<gene>
    <name evidence="3" type="ORF">CCALI_02487</name>
</gene>
<reference evidence="4" key="1">
    <citation type="submission" date="2013-03" db="EMBL/GenBank/DDBJ databases">
        <title>Genome sequence of Chthonomonas calidirosea, the first sequenced genome from the Armatimonadetes phylum (formally candidate division OP10).</title>
        <authorList>
            <person name="Lee K.C.Y."/>
            <person name="Morgan X.C."/>
            <person name="Dunfield P.F."/>
            <person name="Tamas I."/>
            <person name="Houghton K.M."/>
            <person name="Vyssotski M."/>
            <person name="Ryan J.L.J."/>
            <person name="Lagutin K."/>
            <person name="McDonald I.R."/>
            <person name="Stott M.B."/>
        </authorList>
    </citation>
    <scope>NUCLEOTIDE SEQUENCE [LARGE SCALE GENOMIC DNA]</scope>
    <source>
        <strain evidence="4">DSM 23976 / ICMP 18418 / T49</strain>
    </source>
</reference>
<dbReference type="InterPro" id="IPR004360">
    <property type="entry name" value="Glyas_Fos-R_dOase_dom"/>
</dbReference>
<organism evidence="3 4">
    <name type="scientific">Chthonomonas calidirosea (strain DSM 23976 / ICMP 18418 / T49)</name>
    <dbReference type="NCBI Taxonomy" id="1303518"/>
    <lineage>
        <taxon>Bacteria</taxon>
        <taxon>Bacillati</taxon>
        <taxon>Armatimonadota</taxon>
        <taxon>Chthonomonadia</taxon>
        <taxon>Chthonomonadales</taxon>
        <taxon>Chthonomonadaceae</taxon>
        <taxon>Chthonomonas</taxon>
    </lineage>
</organism>
<dbReference type="GO" id="GO:0004462">
    <property type="term" value="F:lactoylglutathione lyase activity"/>
    <property type="evidence" value="ECO:0007669"/>
    <property type="project" value="InterPro"/>
</dbReference>
<dbReference type="Gene3D" id="3.10.180.10">
    <property type="entry name" value="2,3-Dihydroxybiphenyl 1,2-Dioxygenase, domain 1"/>
    <property type="match status" value="1"/>
</dbReference>
<name>S0F006_CHTCT</name>
<keyword evidence="3" id="KW-0456">Lyase</keyword>